<dbReference type="Pfam" id="PF00320">
    <property type="entry name" value="GATA"/>
    <property type="match status" value="1"/>
</dbReference>
<dbReference type="SUPFAM" id="SSF57716">
    <property type="entry name" value="Glucocorticoid receptor-like (DNA-binding domain)"/>
    <property type="match status" value="1"/>
</dbReference>
<evidence type="ECO:0000256" key="1">
    <source>
        <dbReference type="ARBA" id="ARBA00022723"/>
    </source>
</evidence>
<dbReference type="GO" id="GO:0008270">
    <property type="term" value="F:zinc ion binding"/>
    <property type="evidence" value="ECO:0007669"/>
    <property type="project" value="UniProtKB-KW"/>
</dbReference>
<feature type="compositionally biased region" description="Low complexity" evidence="8">
    <location>
        <begin position="264"/>
        <end position="281"/>
    </location>
</feature>
<evidence type="ECO:0000256" key="8">
    <source>
        <dbReference type="SAM" id="MobiDB-lite"/>
    </source>
</evidence>
<gene>
    <name evidence="10" type="ORF">RchiOBHm_Chr6g0310911</name>
</gene>
<dbReference type="OMA" id="HAQPREI"/>
<evidence type="ECO:0000256" key="3">
    <source>
        <dbReference type="ARBA" id="ARBA00022833"/>
    </source>
</evidence>
<organism evidence="10 11">
    <name type="scientific">Rosa chinensis</name>
    <name type="common">China rose</name>
    <dbReference type="NCBI Taxonomy" id="74649"/>
    <lineage>
        <taxon>Eukaryota</taxon>
        <taxon>Viridiplantae</taxon>
        <taxon>Streptophyta</taxon>
        <taxon>Embryophyta</taxon>
        <taxon>Tracheophyta</taxon>
        <taxon>Spermatophyta</taxon>
        <taxon>Magnoliopsida</taxon>
        <taxon>eudicotyledons</taxon>
        <taxon>Gunneridae</taxon>
        <taxon>Pentapetalae</taxon>
        <taxon>rosids</taxon>
        <taxon>fabids</taxon>
        <taxon>Rosales</taxon>
        <taxon>Rosaceae</taxon>
        <taxon>Rosoideae</taxon>
        <taxon>Rosoideae incertae sedis</taxon>
        <taxon>Rosa</taxon>
    </lineage>
</organism>
<keyword evidence="2 7" id="KW-0863">Zinc-finger</keyword>
<keyword evidence="4" id="KW-0805">Transcription regulation</keyword>
<name>A0A2P6Q181_ROSCH</name>
<evidence type="ECO:0000256" key="4">
    <source>
        <dbReference type="ARBA" id="ARBA00023015"/>
    </source>
</evidence>
<accession>A0A2P6Q181</accession>
<reference evidence="10 11" key="1">
    <citation type="journal article" date="2018" name="Nat. Genet.">
        <title>The Rosa genome provides new insights in the design of modern roses.</title>
        <authorList>
            <person name="Bendahmane M."/>
        </authorList>
    </citation>
    <scope>NUCLEOTIDE SEQUENCE [LARGE SCALE GENOMIC DNA]</scope>
    <source>
        <strain evidence="11">cv. Old Blush</strain>
    </source>
</reference>
<dbReference type="PANTHER" id="PTHR47255">
    <property type="entry name" value="GATA TRANSCRIPTION FACTOR 22-RELATED"/>
    <property type="match status" value="1"/>
</dbReference>
<evidence type="ECO:0000256" key="6">
    <source>
        <dbReference type="ARBA" id="ARBA00023163"/>
    </source>
</evidence>
<keyword evidence="3" id="KW-0862">Zinc</keyword>
<comment type="caution">
    <text evidence="10">The sequence shown here is derived from an EMBL/GenBank/DDBJ whole genome shotgun (WGS) entry which is preliminary data.</text>
</comment>
<dbReference type="PANTHER" id="PTHR47255:SF4">
    <property type="entry name" value="GATA ZINC FINGER DOMAIN-CONTAINING PROTEIN 12"/>
    <property type="match status" value="1"/>
</dbReference>
<sequence>MGSTPTYLNPPSFPFSLENFVADQAAQDQRLKLFISSSLPYGGASCSLSFPAFFDSLTDQSGISSTSITVGDQALLYKGQRANKSIWQGETSYDQVCSSSSLVHPVSDVSNEEYRKLSVSTDQIIENNEDHESNTNRPVKWTPLTMKLMQKMTHEPDQVPEKIPLTYKFQSARRDDQHRETNTGETSSSSSLTISINKSSSSIVSAVRVCLDCSTNTTPLWRSGPRGPKSLCNACGIRQRKARRSMAEAAAAAAATGLAGGTNGPAATSAATTAKSSSMSKGKGKKSRQNHYVTVSFKKKRKLIMTDDSTSTAAPSIHYKRNDKQLCNFKQVAASPPSALFPRDVEEAAILLMDLSSGPSMNHS</sequence>
<dbReference type="Proteomes" id="UP000238479">
    <property type="component" value="Chromosome 6"/>
</dbReference>
<evidence type="ECO:0000256" key="2">
    <source>
        <dbReference type="ARBA" id="ARBA00022771"/>
    </source>
</evidence>
<dbReference type="EMBL" id="PDCK01000044">
    <property type="protein sequence ID" value="PRQ27958.1"/>
    <property type="molecule type" value="Genomic_DNA"/>
</dbReference>
<keyword evidence="5" id="KW-0238">DNA-binding</keyword>
<feature type="compositionally biased region" description="Basic and acidic residues" evidence="8">
    <location>
        <begin position="172"/>
        <end position="182"/>
    </location>
</feature>
<dbReference type="OrthoDB" id="2162994at2759"/>
<proteinExistence type="predicted"/>
<evidence type="ECO:0000256" key="5">
    <source>
        <dbReference type="ARBA" id="ARBA00023125"/>
    </source>
</evidence>
<keyword evidence="1" id="KW-0479">Metal-binding</keyword>
<evidence type="ECO:0000313" key="11">
    <source>
        <dbReference type="Proteomes" id="UP000238479"/>
    </source>
</evidence>
<dbReference type="GO" id="GO:0043565">
    <property type="term" value="F:sequence-specific DNA binding"/>
    <property type="evidence" value="ECO:0007669"/>
    <property type="project" value="InterPro"/>
</dbReference>
<dbReference type="Gramene" id="PRQ27958">
    <property type="protein sequence ID" value="PRQ27958"/>
    <property type="gene ID" value="RchiOBHm_Chr6g0310911"/>
</dbReference>
<dbReference type="Gene3D" id="3.30.50.10">
    <property type="entry name" value="Erythroid Transcription Factor GATA-1, subunit A"/>
    <property type="match status" value="1"/>
</dbReference>
<dbReference type="GO" id="GO:0006355">
    <property type="term" value="P:regulation of DNA-templated transcription"/>
    <property type="evidence" value="ECO:0007669"/>
    <property type="project" value="InterPro"/>
</dbReference>
<dbReference type="CDD" id="cd00202">
    <property type="entry name" value="ZnF_GATA"/>
    <property type="match status" value="1"/>
</dbReference>
<feature type="region of interest" description="Disordered" evidence="8">
    <location>
        <begin position="171"/>
        <end position="195"/>
    </location>
</feature>
<dbReference type="PROSITE" id="PS50114">
    <property type="entry name" value="GATA_ZN_FINGER_2"/>
    <property type="match status" value="1"/>
</dbReference>
<dbReference type="InterPro" id="IPR013088">
    <property type="entry name" value="Znf_NHR/GATA"/>
</dbReference>
<dbReference type="InterPro" id="IPR052138">
    <property type="entry name" value="GATA_ZnFinger_Domain"/>
</dbReference>
<protein>
    <submittedName>
        <fullName evidence="10">Putative transcription factor C2C2-GATA family</fullName>
    </submittedName>
</protein>
<dbReference type="InterPro" id="IPR000679">
    <property type="entry name" value="Znf_GATA"/>
</dbReference>
<keyword evidence="11" id="KW-1185">Reference proteome</keyword>
<dbReference type="PROSITE" id="PS00344">
    <property type="entry name" value="GATA_ZN_FINGER_1"/>
    <property type="match status" value="1"/>
</dbReference>
<dbReference type="SMART" id="SM00401">
    <property type="entry name" value="ZnF_GATA"/>
    <property type="match status" value="1"/>
</dbReference>
<evidence type="ECO:0000313" key="10">
    <source>
        <dbReference type="EMBL" id="PRQ27958.1"/>
    </source>
</evidence>
<evidence type="ECO:0000259" key="9">
    <source>
        <dbReference type="PROSITE" id="PS50114"/>
    </source>
</evidence>
<feature type="region of interest" description="Disordered" evidence="8">
    <location>
        <begin position="259"/>
        <end position="290"/>
    </location>
</feature>
<dbReference type="AlphaFoldDB" id="A0A2P6Q181"/>
<keyword evidence="6" id="KW-0804">Transcription</keyword>
<evidence type="ECO:0000256" key="7">
    <source>
        <dbReference type="PROSITE-ProRule" id="PRU00094"/>
    </source>
</evidence>
<feature type="domain" description="GATA-type" evidence="9">
    <location>
        <begin position="204"/>
        <end position="240"/>
    </location>
</feature>